<sequence>MERLGCGTGVAVYLFQRGSKKDGSGLSPWAIKKTTSRTRKDDYMDNNVEKMLAKEARILKDLMHENIVGFRAFSRNEDGSMCLSMENGEQSLLDLIERRDQEGLGPFPAHHIYQVALGLARALKYLHNEKHILHGDLKSGNVLIRGDFQSVKLCDFGVSLKLTEDLTCSEDPDNHYIGTEPWTAPEIIREEGQVTHKADIFSYGLVLWEMMSLTLPHMDLLSSSMGDSIGDESLDQSFQEEQYQAALGTRPPLPNFPLGPTYKPLVSLFCACTEELPTKRPSASLIVEALESIPVPSDHTDADFSENKENAPMYSNN</sequence>
<dbReference type="Gene3D" id="3.30.200.20">
    <property type="entry name" value="Phosphorylase Kinase, domain 1"/>
    <property type="match status" value="1"/>
</dbReference>
<dbReference type="GO" id="GO:0005524">
    <property type="term" value="F:ATP binding"/>
    <property type="evidence" value="ECO:0007669"/>
    <property type="project" value="UniProtKB-KW"/>
</dbReference>
<dbReference type="GO" id="GO:0004674">
    <property type="term" value="F:protein serine/threonine kinase activity"/>
    <property type="evidence" value="ECO:0007669"/>
    <property type="project" value="TreeGrafter"/>
</dbReference>
<dbReference type="RefSeq" id="XP_022095137.1">
    <property type="nucleotide sequence ID" value="XM_022239445.1"/>
</dbReference>
<evidence type="ECO:0000256" key="4">
    <source>
        <dbReference type="ARBA" id="ARBA00022840"/>
    </source>
</evidence>
<keyword evidence="4" id="KW-0067">ATP-binding</keyword>
<dbReference type="Proteomes" id="UP000694845">
    <property type="component" value="Unplaced"/>
</dbReference>
<evidence type="ECO:0000256" key="5">
    <source>
        <dbReference type="SAM" id="MobiDB-lite"/>
    </source>
</evidence>
<evidence type="ECO:0000259" key="6">
    <source>
        <dbReference type="PROSITE" id="PS50011"/>
    </source>
</evidence>
<dbReference type="PROSITE" id="PS00108">
    <property type="entry name" value="PROTEIN_KINASE_ST"/>
    <property type="match status" value="1"/>
</dbReference>
<keyword evidence="1" id="KW-0808">Transferase</keyword>
<feature type="region of interest" description="Disordered" evidence="5">
    <location>
        <begin position="296"/>
        <end position="317"/>
    </location>
</feature>
<reference evidence="8" key="1">
    <citation type="submission" date="2025-08" db="UniProtKB">
        <authorList>
            <consortium name="RefSeq"/>
        </authorList>
    </citation>
    <scope>IDENTIFICATION</scope>
</reference>
<evidence type="ECO:0000256" key="1">
    <source>
        <dbReference type="ARBA" id="ARBA00022679"/>
    </source>
</evidence>
<organism evidence="7 8">
    <name type="scientific">Acanthaster planci</name>
    <name type="common">Crown-of-thorns starfish</name>
    <dbReference type="NCBI Taxonomy" id="133434"/>
    <lineage>
        <taxon>Eukaryota</taxon>
        <taxon>Metazoa</taxon>
        <taxon>Echinodermata</taxon>
        <taxon>Eleutherozoa</taxon>
        <taxon>Asterozoa</taxon>
        <taxon>Asteroidea</taxon>
        <taxon>Valvatacea</taxon>
        <taxon>Valvatida</taxon>
        <taxon>Acanthasteridae</taxon>
        <taxon>Acanthaster</taxon>
    </lineage>
</organism>
<proteinExistence type="predicted"/>
<dbReference type="InterPro" id="IPR000719">
    <property type="entry name" value="Prot_kinase_dom"/>
</dbReference>
<dbReference type="AlphaFoldDB" id="A0A8B7YR29"/>
<name>A0A8B7YR29_ACAPL</name>
<keyword evidence="3 8" id="KW-0418">Kinase</keyword>
<dbReference type="GeneID" id="110981673"/>
<dbReference type="OMA" id="MIMDIAH"/>
<evidence type="ECO:0000256" key="2">
    <source>
        <dbReference type="ARBA" id="ARBA00022741"/>
    </source>
</evidence>
<dbReference type="InterPro" id="IPR051681">
    <property type="entry name" value="Ser/Thr_Kinases-Pseudokinases"/>
</dbReference>
<dbReference type="KEGG" id="aplc:110981673"/>
<keyword evidence="2" id="KW-0547">Nucleotide-binding</keyword>
<keyword evidence="7" id="KW-1185">Reference proteome</keyword>
<dbReference type="Gene3D" id="1.10.510.10">
    <property type="entry name" value="Transferase(Phosphotransferase) domain 1"/>
    <property type="match status" value="1"/>
</dbReference>
<accession>A0A8B7YR29</accession>
<evidence type="ECO:0000313" key="8">
    <source>
        <dbReference type="RefSeq" id="XP_022095137.1"/>
    </source>
</evidence>
<feature type="domain" description="Protein kinase" evidence="6">
    <location>
        <begin position="1"/>
        <end position="293"/>
    </location>
</feature>
<gene>
    <name evidence="8" type="primary">LOC110981673</name>
</gene>
<dbReference type="PANTHER" id="PTHR44329">
    <property type="entry name" value="SERINE/THREONINE-PROTEIN KINASE TNNI3K-RELATED"/>
    <property type="match status" value="1"/>
</dbReference>
<protein>
    <submittedName>
        <fullName evidence="8">Lymphokine-activated killer T-cell-originated protein kinase homolog</fullName>
    </submittedName>
</protein>
<dbReference type="InterPro" id="IPR008271">
    <property type="entry name" value="Ser/Thr_kinase_AS"/>
</dbReference>
<dbReference type="InterPro" id="IPR011009">
    <property type="entry name" value="Kinase-like_dom_sf"/>
</dbReference>
<dbReference type="SUPFAM" id="SSF56112">
    <property type="entry name" value="Protein kinase-like (PK-like)"/>
    <property type="match status" value="1"/>
</dbReference>
<dbReference type="Pfam" id="PF00069">
    <property type="entry name" value="Pkinase"/>
    <property type="match status" value="1"/>
</dbReference>
<dbReference type="PANTHER" id="PTHR44329:SF288">
    <property type="entry name" value="MITOGEN-ACTIVATED PROTEIN KINASE KINASE KINASE 20"/>
    <property type="match status" value="1"/>
</dbReference>
<dbReference type="PIRSF" id="PIRSF000654">
    <property type="entry name" value="Integrin-linked_kinase"/>
    <property type="match status" value="1"/>
</dbReference>
<feature type="compositionally biased region" description="Basic and acidic residues" evidence="5">
    <location>
        <begin position="298"/>
        <end position="309"/>
    </location>
</feature>
<evidence type="ECO:0000256" key="3">
    <source>
        <dbReference type="ARBA" id="ARBA00022777"/>
    </source>
</evidence>
<dbReference type="SMART" id="SM00220">
    <property type="entry name" value="S_TKc"/>
    <property type="match status" value="1"/>
</dbReference>
<evidence type="ECO:0000313" key="7">
    <source>
        <dbReference type="Proteomes" id="UP000694845"/>
    </source>
</evidence>
<dbReference type="OrthoDB" id="4062651at2759"/>
<dbReference type="PROSITE" id="PS50011">
    <property type="entry name" value="PROTEIN_KINASE_DOM"/>
    <property type="match status" value="1"/>
</dbReference>